<feature type="compositionally biased region" description="Basic and acidic residues" evidence="1">
    <location>
        <begin position="73"/>
        <end position="83"/>
    </location>
</feature>
<proteinExistence type="predicted"/>
<feature type="compositionally biased region" description="Pro residues" evidence="1">
    <location>
        <begin position="139"/>
        <end position="149"/>
    </location>
</feature>
<dbReference type="AlphaFoldDB" id="A0AAD6UCT4"/>
<dbReference type="Proteomes" id="UP001222325">
    <property type="component" value="Unassembled WGS sequence"/>
</dbReference>
<protein>
    <submittedName>
        <fullName evidence="2">Uncharacterized protein</fullName>
    </submittedName>
</protein>
<gene>
    <name evidence="2" type="ORF">B0H15DRAFT_947506</name>
</gene>
<accession>A0AAD6UCT4</accession>
<feature type="compositionally biased region" description="Basic and acidic residues" evidence="1">
    <location>
        <begin position="224"/>
        <end position="235"/>
    </location>
</feature>
<sequence length="246" mass="26219">MSVFGHCGFAPAADRALYNTTHTSDAEPCPAETLAGGPRLAALVEALTRAGYPGSATGDSHSKAPPAGRLLGHRSDAADHAESPETLTTWVLGGARRAFQLFTFHAGYTTSRSANTKQLIYLSYTIPPRSRASRRSSAPAPPTPPPPHAPQDVLSPRPTFPPSARRALNMTDAVYTPADAQGALPLPAVSQILIYPFIAQPLQLYARRHPWVGGVPRSNSGTQADREPRAPDDSYSHLIDCLSPEL</sequence>
<evidence type="ECO:0000313" key="3">
    <source>
        <dbReference type="Proteomes" id="UP001222325"/>
    </source>
</evidence>
<evidence type="ECO:0000256" key="1">
    <source>
        <dbReference type="SAM" id="MobiDB-lite"/>
    </source>
</evidence>
<feature type="region of interest" description="Disordered" evidence="1">
    <location>
        <begin position="130"/>
        <end position="164"/>
    </location>
</feature>
<evidence type="ECO:0000313" key="2">
    <source>
        <dbReference type="EMBL" id="KAJ7093376.1"/>
    </source>
</evidence>
<organism evidence="2 3">
    <name type="scientific">Mycena belliarum</name>
    <dbReference type="NCBI Taxonomy" id="1033014"/>
    <lineage>
        <taxon>Eukaryota</taxon>
        <taxon>Fungi</taxon>
        <taxon>Dikarya</taxon>
        <taxon>Basidiomycota</taxon>
        <taxon>Agaricomycotina</taxon>
        <taxon>Agaricomycetes</taxon>
        <taxon>Agaricomycetidae</taxon>
        <taxon>Agaricales</taxon>
        <taxon>Marasmiineae</taxon>
        <taxon>Mycenaceae</taxon>
        <taxon>Mycena</taxon>
    </lineage>
</organism>
<dbReference type="EMBL" id="JARJCN010000016">
    <property type="protein sequence ID" value="KAJ7093376.1"/>
    <property type="molecule type" value="Genomic_DNA"/>
</dbReference>
<name>A0AAD6UCT4_9AGAR</name>
<feature type="region of interest" description="Disordered" evidence="1">
    <location>
        <begin position="52"/>
        <end position="83"/>
    </location>
</feature>
<feature type="region of interest" description="Disordered" evidence="1">
    <location>
        <begin position="212"/>
        <end position="236"/>
    </location>
</feature>
<comment type="caution">
    <text evidence="2">The sequence shown here is derived from an EMBL/GenBank/DDBJ whole genome shotgun (WGS) entry which is preliminary data.</text>
</comment>
<reference evidence="2" key="1">
    <citation type="submission" date="2023-03" db="EMBL/GenBank/DDBJ databases">
        <title>Massive genome expansion in bonnet fungi (Mycena s.s.) driven by repeated elements and novel gene families across ecological guilds.</title>
        <authorList>
            <consortium name="Lawrence Berkeley National Laboratory"/>
            <person name="Harder C.B."/>
            <person name="Miyauchi S."/>
            <person name="Viragh M."/>
            <person name="Kuo A."/>
            <person name="Thoen E."/>
            <person name="Andreopoulos B."/>
            <person name="Lu D."/>
            <person name="Skrede I."/>
            <person name="Drula E."/>
            <person name="Henrissat B."/>
            <person name="Morin E."/>
            <person name="Kohler A."/>
            <person name="Barry K."/>
            <person name="LaButti K."/>
            <person name="Morin E."/>
            <person name="Salamov A."/>
            <person name="Lipzen A."/>
            <person name="Mereny Z."/>
            <person name="Hegedus B."/>
            <person name="Baldrian P."/>
            <person name="Stursova M."/>
            <person name="Weitz H."/>
            <person name="Taylor A."/>
            <person name="Grigoriev I.V."/>
            <person name="Nagy L.G."/>
            <person name="Martin F."/>
            <person name="Kauserud H."/>
        </authorList>
    </citation>
    <scope>NUCLEOTIDE SEQUENCE</scope>
    <source>
        <strain evidence="2">CBHHK173m</strain>
    </source>
</reference>
<keyword evidence="3" id="KW-1185">Reference proteome</keyword>